<name>A0A9W6CYY0_9MICO</name>
<evidence type="ECO:0000313" key="2">
    <source>
        <dbReference type="EMBL" id="GLI27834.1"/>
    </source>
</evidence>
<evidence type="ECO:0000256" key="1">
    <source>
        <dbReference type="SAM" id="Phobius"/>
    </source>
</evidence>
<keyword evidence="1" id="KW-1133">Transmembrane helix</keyword>
<feature type="transmembrane region" description="Helical" evidence="1">
    <location>
        <begin position="82"/>
        <end position="101"/>
    </location>
</feature>
<feature type="transmembrane region" description="Helical" evidence="1">
    <location>
        <begin position="107"/>
        <end position="126"/>
    </location>
</feature>
<keyword evidence="3" id="KW-1185">Reference proteome</keyword>
<feature type="transmembrane region" description="Helical" evidence="1">
    <location>
        <begin position="50"/>
        <end position="75"/>
    </location>
</feature>
<reference evidence="2" key="1">
    <citation type="submission" date="2022-12" db="EMBL/GenBank/DDBJ databases">
        <title>Reference genome sequencing for broad-spectrum identification of bacterial and archaeal isolates by mass spectrometry.</title>
        <authorList>
            <person name="Sekiguchi Y."/>
            <person name="Tourlousse D.M."/>
        </authorList>
    </citation>
    <scope>NUCLEOTIDE SEQUENCE</scope>
    <source>
        <strain evidence="2">14</strain>
    </source>
</reference>
<dbReference type="Proteomes" id="UP001144396">
    <property type="component" value="Unassembled WGS sequence"/>
</dbReference>
<accession>A0A9W6CYY0</accession>
<keyword evidence="1" id="KW-0472">Membrane</keyword>
<evidence type="ECO:0000313" key="3">
    <source>
        <dbReference type="Proteomes" id="UP001144396"/>
    </source>
</evidence>
<gene>
    <name evidence="2" type="ORF">ARHIZOSPH14_20760</name>
</gene>
<proteinExistence type="predicted"/>
<sequence length="144" mass="14591">MAQQFGPKRPLGVTIVAFLVWIGAAIDIVAAVLLFTAASDPEFAEQFGGTGALIAASTVSLLLGVIVVVAAIGLLRGNPVSRIAVTVLEALSAVASIVIGVMNPAGVAGEILSALVAVAAITLLWMPDSTRFFRGLAPAEPNVD</sequence>
<dbReference type="EMBL" id="BSDP01000001">
    <property type="protein sequence ID" value="GLI27834.1"/>
    <property type="molecule type" value="Genomic_DNA"/>
</dbReference>
<keyword evidence="1" id="KW-0812">Transmembrane</keyword>
<organism evidence="2 3">
    <name type="scientific">Agromyces rhizosphaerae</name>
    <dbReference type="NCBI Taxonomy" id="88374"/>
    <lineage>
        <taxon>Bacteria</taxon>
        <taxon>Bacillati</taxon>
        <taxon>Actinomycetota</taxon>
        <taxon>Actinomycetes</taxon>
        <taxon>Micrococcales</taxon>
        <taxon>Microbacteriaceae</taxon>
        <taxon>Agromyces</taxon>
    </lineage>
</organism>
<comment type="caution">
    <text evidence="2">The sequence shown here is derived from an EMBL/GenBank/DDBJ whole genome shotgun (WGS) entry which is preliminary data.</text>
</comment>
<dbReference type="RefSeq" id="WP_281884703.1">
    <property type="nucleotide sequence ID" value="NZ_BSDP01000001.1"/>
</dbReference>
<protein>
    <submittedName>
        <fullName evidence="2">Uncharacterized protein</fullName>
    </submittedName>
</protein>
<dbReference type="AlphaFoldDB" id="A0A9W6CYY0"/>
<feature type="transmembrane region" description="Helical" evidence="1">
    <location>
        <begin position="12"/>
        <end position="38"/>
    </location>
</feature>